<name>A0ACC2PYQ7_9HYME</name>
<gene>
    <name evidence="1" type="ORF">QAD02_023593</name>
</gene>
<proteinExistence type="predicted"/>
<sequence>MRRRSHSSILALGILASLSIAYHYRSLCNSERLKFDTERLEYHELLLDGDSSSALSKRGIKTILYWNGLFKAKDFKLGEGYVARHCHPDYNNCFATKNRHLLPIESYDAILLHGNSGELMVDDLPVKRLPHQKYVFVALESPGNWPFNSSGSDDIWPRFAGYFNATATYQHDSDVVYSYADVLPLESVNDVGQGLDAESVRSILKGKSRMASWYVSHCKTNGRREKYVTELGKYMPVDKFGRCHEWFVNCPVRDRDCFRDEVEPTYFFYLAFENSLCQDYVTEKFFDALRYYFVPVVYGGADYKKIAPPKSYIDALDFDSPKDLAYYLIDLSKNLTRYGEYFEWKKRYKIVNPVKRVVCDLCKLINKSGRKTYTVSEWYNSSRCPLQHKMNSQMEPNFAVRKTKFNL</sequence>
<evidence type="ECO:0000313" key="2">
    <source>
        <dbReference type="Proteomes" id="UP001239111"/>
    </source>
</evidence>
<protein>
    <submittedName>
        <fullName evidence="1">Uncharacterized protein</fullName>
    </submittedName>
</protein>
<keyword evidence="2" id="KW-1185">Reference proteome</keyword>
<dbReference type="Proteomes" id="UP001239111">
    <property type="component" value="Chromosome 1"/>
</dbReference>
<comment type="caution">
    <text evidence="1">The sequence shown here is derived from an EMBL/GenBank/DDBJ whole genome shotgun (WGS) entry which is preliminary data.</text>
</comment>
<dbReference type="EMBL" id="CM056741">
    <property type="protein sequence ID" value="KAJ8687799.1"/>
    <property type="molecule type" value="Genomic_DNA"/>
</dbReference>
<reference evidence="1" key="1">
    <citation type="submission" date="2023-04" db="EMBL/GenBank/DDBJ databases">
        <title>A chromosome-level genome assembly of the parasitoid wasp Eretmocerus hayati.</title>
        <authorList>
            <person name="Zhong Y."/>
            <person name="Liu S."/>
            <person name="Liu Y."/>
        </authorList>
    </citation>
    <scope>NUCLEOTIDE SEQUENCE</scope>
    <source>
        <strain evidence="1">ZJU_SS_LIU_2023</strain>
    </source>
</reference>
<organism evidence="1 2">
    <name type="scientific">Eretmocerus hayati</name>
    <dbReference type="NCBI Taxonomy" id="131215"/>
    <lineage>
        <taxon>Eukaryota</taxon>
        <taxon>Metazoa</taxon>
        <taxon>Ecdysozoa</taxon>
        <taxon>Arthropoda</taxon>
        <taxon>Hexapoda</taxon>
        <taxon>Insecta</taxon>
        <taxon>Pterygota</taxon>
        <taxon>Neoptera</taxon>
        <taxon>Endopterygota</taxon>
        <taxon>Hymenoptera</taxon>
        <taxon>Apocrita</taxon>
        <taxon>Proctotrupomorpha</taxon>
        <taxon>Chalcidoidea</taxon>
        <taxon>Aphelinidae</taxon>
        <taxon>Aphelininae</taxon>
        <taxon>Eretmocerus</taxon>
    </lineage>
</organism>
<evidence type="ECO:0000313" key="1">
    <source>
        <dbReference type="EMBL" id="KAJ8687799.1"/>
    </source>
</evidence>
<accession>A0ACC2PYQ7</accession>